<dbReference type="Proteomes" id="UP000736787">
    <property type="component" value="Unassembled WGS sequence"/>
</dbReference>
<evidence type="ECO:0000313" key="3">
    <source>
        <dbReference type="EMBL" id="KAG2925912.1"/>
    </source>
</evidence>
<evidence type="ECO:0000313" key="5">
    <source>
        <dbReference type="EMBL" id="KAG3202927.1"/>
    </source>
</evidence>
<dbReference type="Proteomes" id="UP000697107">
    <property type="component" value="Unassembled WGS sequence"/>
</dbReference>
<protein>
    <submittedName>
        <fullName evidence="6">Uncharacterized protein</fullName>
    </submittedName>
</protein>
<evidence type="ECO:0000313" key="6">
    <source>
        <dbReference type="EMBL" id="RAW42918.1"/>
    </source>
</evidence>
<evidence type="ECO:0000313" key="1">
    <source>
        <dbReference type="EMBL" id="KAG2852118.1"/>
    </source>
</evidence>
<dbReference type="EMBL" id="RCMI01001830">
    <property type="protein sequence ID" value="KAG2880825.1"/>
    <property type="molecule type" value="Genomic_DNA"/>
</dbReference>
<dbReference type="Proteomes" id="UP000251314">
    <property type="component" value="Unassembled WGS sequence"/>
</dbReference>
<dbReference type="Proteomes" id="UP000735874">
    <property type="component" value="Unassembled WGS sequence"/>
</dbReference>
<name>A0A329T318_9STRA</name>
<reference evidence="5" key="2">
    <citation type="submission" date="2018-05" db="EMBL/GenBank/DDBJ databases">
        <title>Effector identification in a new, highly contiguous assembly of the strawberry crown rot pathogen Phytophthora cactorum.</title>
        <authorList>
            <person name="Armitage A.D."/>
            <person name="Nellist C.F."/>
            <person name="Bates H."/>
            <person name="Vickerstaff R.J."/>
            <person name="Harrison R.J."/>
        </authorList>
    </citation>
    <scope>NUCLEOTIDE SEQUENCE</scope>
    <source>
        <strain evidence="1">15-7</strain>
        <strain evidence="2">4032</strain>
        <strain evidence="3">4040</strain>
        <strain evidence="4">P415</strain>
        <strain evidence="5">P421</strain>
    </source>
</reference>
<dbReference type="AlphaFoldDB" id="A0A329T318"/>
<evidence type="ECO:0000313" key="2">
    <source>
        <dbReference type="EMBL" id="KAG2880825.1"/>
    </source>
</evidence>
<dbReference type="EMBL" id="MJFZ01000009">
    <property type="protein sequence ID" value="RAW42918.1"/>
    <property type="molecule type" value="Genomic_DNA"/>
</dbReference>
<dbReference type="EMBL" id="RCML01000401">
    <property type="protein sequence ID" value="KAG2978146.1"/>
    <property type="molecule type" value="Genomic_DNA"/>
</dbReference>
<gene>
    <name evidence="6" type="ORF">PC110_g866</name>
    <name evidence="1" type="ORF">PC113_g15295</name>
    <name evidence="2" type="ORF">PC115_g22407</name>
    <name evidence="3" type="ORF">PC117_g15052</name>
    <name evidence="4" type="ORF">PC118_g12466</name>
    <name evidence="5" type="ORF">PC129_g23094</name>
</gene>
<accession>A0A329T318</accession>
<dbReference type="VEuPathDB" id="FungiDB:PC110_g866"/>
<evidence type="ECO:0000313" key="4">
    <source>
        <dbReference type="EMBL" id="KAG2978146.1"/>
    </source>
</evidence>
<dbReference type="Proteomes" id="UP000774804">
    <property type="component" value="Unassembled WGS sequence"/>
</dbReference>
<dbReference type="Proteomes" id="UP000760860">
    <property type="component" value="Unassembled WGS sequence"/>
</dbReference>
<dbReference type="EMBL" id="RCMG01000561">
    <property type="protein sequence ID" value="KAG2852118.1"/>
    <property type="molecule type" value="Genomic_DNA"/>
</dbReference>
<dbReference type="EMBL" id="RCMK01000489">
    <property type="protein sequence ID" value="KAG2925912.1"/>
    <property type="molecule type" value="Genomic_DNA"/>
</dbReference>
<organism evidence="6 7">
    <name type="scientific">Phytophthora cactorum</name>
    <dbReference type="NCBI Taxonomy" id="29920"/>
    <lineage>
        <taxon>Eukaryota</taxon>
        <taxon>Sar</taxon>
        <taxon>Stramenopiles</taxon>
        <taxon>Oomycota</taxon>
        <taxon>Peronosporomycetes</taxon>
        <taxon>Peronosporales</taxon>
        <taxon>Peronosporaceae</taxon>
        <taxon>Phytophthora</taxon>
    </lineage>
</organism>
<comment type="caution">
    <text evidence="6">The sequence shown here is derived from an EMBL/GenBank/DDBJ whole genome shotgun (WGS) entry which is preliminary data.</text>
</comment>
<proteinExistence type="predicted"/>
<evidence type="ECO:0000313" key="7">
    <source>
        <dbReference type="Proteomes" id="UP000251314"/>
    </source>
</evidence>
<dbReference type="EMBL" id="RCMV01002422">
    <property type="protein sequence ID" value="KAG3202927.1"/>
    <property type="molecule type" value="Genomic_DNA"/>
</dbReference>
<keyword evidence="7" id="KW-1185">Reference proteome</keyword>
<sequence length="36" mass="4253">MPKKPIKRLHFTWSEKTEVIEKAKLSPCMSYTKTSK</sequence>
<reference evidence="6 7" key="1">
    <citation type="submission" date="2018-01" db="EMBL/GenBank/DDBJ databases">
        <title>Draft genome of the strawberry crown rot pathogen Phytophthora cactorum.</title>
        <authorList>
            <person name="Armitage A.D."/>
            <person name="Lysoe E."/>
            <person name="Nellist C.F."/>
            <person name="Harrison R.J."/>
            <person name="Brurberg M.B."/>
        </authorList>
    </citation>
    <scope>NUCLEOTIDE SEQUENCE [LARGE SCALE GENOMIC DNA]</scope>
    <source>
        <strain evidence="6 7">10300</strain>
    </source>
</reference>